<evidence type="ECO:0000313" key="1">
    <source>
        <dbReference type="EMBL" id="CAL1682053.1"/>
    </source>
</evidence>
<sequence>MFVRTYPVMNAVQATRRVSGAQTLSPNVNFLYRVKGASLVGECLAATSKTLKTQPHVSGLSEFLQSRAVVHGSGPTAHQVRMDLSNKQLKFLLEPQRNLPPGSLL</sequence>
<dbReference type="AlphaFoldDB" id="A0AAV2NNX0"/>
<dbReference type="Proteomes" id="UP001497644">
    <property type="component" value="Chromosome 3"/>
</dbReference>
<accession>A0AAV2NNX0</accession>
<evidence type="ECO:0000313" key="2">
    <source>
        <dbReference type="Proteomes" id="UP001497644"/>
    </source>
</evidence>
<gene>
    <name evidence="1" type="ORF">LPLAT_LOCUS7944</name>
</gene>
<keyword evidence="2" id="KW-1185">Reference proteome</keyword>
<proteinExistence type="predicted"/>
<name>A0AAV2NNX0_9HYME</name>
<organism evidence="1 2">
    <name type="scientific">Lasius platythorax</name>
    <dbReference type="NCBI Taxonomy" id="488582"/>
    <lineage>
        <taxon>Eukaryota</taxon>
        <taxon>Metazoa</taxon>
        <taxon>Ecdysozoa</taxon>
        <taxon>Arthropoda</taxon>
        <taxon>Hexapoda</taxon>
        <taxon>Insecta</taxon>
        <taxon>Pterygota</taxon>
        <taxon>Neoptera</taxon>
        <taxon>Endopterygota</taxon>
        <taxon>Hymenoptera</taxon>
        <taxon>Apocrita</taxon>
        <taxon>Aculeata</taxon>
        <taxon>Formicoidea</taxon>
        <taxon>Formicidae</taxon>
        <taxon>Formicinae</taxon>
        <taxon>Lasius</taxon>
        <taxon>Lasius</taxon>
    </lineage>
</organism>
<protein>
    <submittedName>
        <fullName evidence="1">Uncharacterized protein</fullName>
    </submittedName>
</protein>
<dbReference type="EMBL" id="OZ034826">
    <property type="protein sequence ID" value="CAL1682053.1"/>
    <property type="molecule type" value="Genomic_DNA"/>
</dbReference>
<reference evidence="1" key="1">
    <citation type="submission" date="2024-04" db="EMBL/GenBank/DDBJ databases">
        <authorList>
            <consortium name="Molecular Ecology Group"/>
        </authorList>
    </citation>
    <scope>NUCLEOTIDE SEQUENCE</scope>
</reference>